<dbReference type="Proteomes" id="UP001610446">
    <property type="component" value="Unassembled WGS sequence"/>
</dbReference>
<keyword evidence="2" id="KW-0812">Transmembrane</keyword>
<dbReference type="EMBL" id="JBFXLU010000143">
    <property type="protein sequence ID" value="KAL2838617.1"/>
    <property type="molecule type" value="Genomic_DNA"/>
</dbReference>
<evidence type="ECO:0000256" key="2">
    <source>
        <dbReference type="SAM" id="Phobius"/>
    </source>
</evidence>
<keyword evidence="4" id="KW-1185">Reference proteome</keyword>
<keyword evidence="2" id="KW-0472">Membrane</keyword>
<name>A0ABR4JHP4_9EURO</name>
<comment type="caution">
    <text evidence="3">The sequence shown here is derived from an EMBL/GenBank/DDBJ whole genome shotgun (WGS) entry which is preliminary data.</text>
</comment>
<protein>
    <submittedName>
        <fullName evidence="3">Uncharacterized protein</fullName>
    </submittedName>
</protein>
<feature type="region of interest" description="Disordered" evidence="1">
    <location>
        <begin position="232"/>
        <end position="279"/>
    </location>
</feature>
<evidence type="ECO:0000313" key="4">
    <source>
        <dbReference type="Proteomes" id="UP001610446"/>
    </source>
</evidence>
<feature type="transmembrane region" description="Helical" evidence="2">
    <location>
        <begin position="200"/>
        <end position="224"/>
    </location>
</feature>
<evidence type="ECO:0000313" key="3">
    <source>
        <dbReference type="EMBL" id="KAL2838617.1"/>
    </source>
</evidence>
<sequence length="279" mass="29363">MSTPLPTNSTTEFPLFPYLLGEVATAAAGSILSVDPSRDVTTIMLSCVNDNPDCARLGLPIALTTGPTTHQCTTTRRLLTGVRPGAWFTRTDSIECHVSSMTADCSGGLGWTLPGETRVTEDPFSFTQKDYLNVDAVLTVTGGLDLLTAPVPVDSSTTTLTSTDSPTRFATVTTATSVPALPSETDMREAPASQESSSKAWIAGPVIGAVVGFCLIVVSAWWVWRRRHKSVVASNHHPGGKQRAEPEAPTNKPGVPEMAATEAVPASELPAGSRANNTI</sequence>
<feature type="region of interest" description="Disordered" evidence="1">
    <location>
        <begin position="174"/>
        <end position="195"/>
    </location>
</feature>
<organism evidence="3 4">
    <name type="scientific">Aspergillus pseudoustus</name>
    <dbReference type="NCBI Taxonomy" id="1810923"/>
    <lineage>
        <taxon>Eukaryota</taxon>
        <taxon>Fungi</taxon>
        <taxon>Dikarya</taxon>
        <taxon>Ascomycota</taxon>
        <taxon>Pezizomycotina</taxon>
        <taxon>Eurotiomycetes</taxon>
        <taxon>Eurotiomycetidae</taxon>
        <taxon>Eurotiales</taxon>
        <taxon>Aspergillaceae</taxon>
        <taxon>Aspergillus</taxon>
        <taxon>Aspergillus subgen. Nidulantes</taxon>
    </lineage>
</organism>
<gene>
    <name evidence="3" type="ORF">BJY01DRAFT_250856</name>
</gene>
<proteinExistence type="predicted"/>
<reference evidence="3 4" key="1">
    <citation type="submission" date="2024-07" db="EMBL/GenBank/DDBJ databases">
        <title>Section-level genome sequencing and comparative genomics of Aspergillus sections Usti and Cavernicolus.</title>
        <authorList>
            <consortium name="Lawrence Berkeley National Laboratory"/>
            <person name="Nybo J.L."/>
            <person name="Vesth T.C."/>
            <person name="Theobald S."/>
            <person name="Frisvad J.C."/>
            <person name="Larsen T.O."/>
            <person name="Kjaerboelling I."/>
            <person name="Rothschild-Mancinelli K."/>
            <person name="Lyhne E.K."/>
            <person name="Kogle M.E."/>
            <person name="Barry K."/>
            <person name="Clum A."/>
            <person name="Na H."/>
            <person name="Ledsgaard L."/>
            <person name="Lin J."/>
            <person name="Lipzen A."/>
            <person name="Kuo A."/>
            <person name="Riley R."/>
            <person name="Mondo S."/>
            <person name="Labutti K."/>
            <person name="Haridas S."/>
            <person name="Pangalinan J."/>
            <person name="Salamov A.A."/>
            <person name="Simmons B.A."/>
            <person name="Magnuson J.K."/>
            <person name="Chen J."/>
            <person name="Drula E."/>
            <person name="Henrissat B."/>
            <person name="Wiebenga A."/>
            <person name="Lubbers R.J."/>
            <person name="Gomes A.C."/>
            <person name="Makela M.R."/>
            <person name="Stajich J."/>
            <person name="Grigoriev I.V."/>
            <person name="Mortensen U.H."/>
            <person name="De Vries R.P."/>
            <person name="Baker S.E."/>
            <person name="Andersen M.R."/>
        </authorList>
    </citation>
    <scope>NUCLEOTIDE SEQUENCE [LARGE SCALE GENOMIC DNA]</scope>
    <source>
        <strain evidence="3 4">CBS 123904</strain>
    </source>
</reference>
<accession>A0ABR4JHP4</accession>
<evidence type="ECO:0000256" key="1">
    <source>
        <dbReference type="SAM" id="MobiDB-lite"/>
    </source>
</evidence>
<keyword evidence="2" id="KW-1133">Transmembrane helix</keyword>